<dbReference type="Proteomes" id="UP000249354">
    <property type="component" value="Unassembled WGS sequence"/>
</dbReference>
<keyword evidence="1" id="KW-0472">Membrane</keyword>
<evidence type="ECO:0000313" key="3">
    <source>
        <dbReference type="Proteomes" id="UP000249354"/>
    </source>
</evidence>
<sequence length="188" mass="20243">MTGELGYSLPPAIRRIARNFRIAGWVGLWVQSVVGALSAIMFFIFLLGEGNNSAKAGAGLFLTPALVAVCIGVFWSFRYVLFGRKLGNRNPDLRPKPKDAVRIVRIGLIIALVGQALAIMGGESVIAPLLVKGLSQSGVTVDGQTGQFVARRIDAQDILPLFAAINTTFTHFIGLCASLWLQYVVDRA</sequence>
<proteinExistence type="predicted"/>
<dbReference type="Pfam" id="PF12263">
    <property type="entry name" value="DUF3611"/>
    <property type="match status" value="1"/>
</dbReference>
<dbReference type="EMBL" id="QBMC01000037">
    <property type="protein sequence ID" value="PZO19868.1"/>
    <property type="molecule type" value="Genomic_DNA"/>
</dbReference>
<feature type="transmembrane region" description="Helical" evidence="1">
    <location>
        <begin position="158"/>
        <end position="181"/>
    </location>
</feature>
<protein>
    <recommendedName>
        <fullName evidence="4">DUF3611 domain-containing protein</fullName>
    </recommendedName>
</protein>
<accession>A0A2W4WKT4</accession>
<dbReference type="AlphaFoldDB" id="A0A2W4WKT4"/>
<keyword evidence="1" id="KW-0812">Transmembrane</keyword>
<feature type="transmembrane region" description="Helical" evidence="1">
    <location>
        <begin position="103"/>
        <end position="122"/>
    </location>
</feature>
<feature type="transmembrane region" description="Helical" evidence="1">
    <location>
        <begin position="22"/>
        <end position="47"/>
    </location>
</feature>
<dbReference type="PANTHER" id="PTHR34548">
    <property type="entry name" value="PROTEIN TIC 21, CHLOROPLASTIC"/>
    <property type="match status" value="1"/>
</dbReference>
<reference evidence="3" key="1">
    <citation type="submission" date="2018-04" db="EMBL/GenBank/DDBJ databases">
        <authorList>
            <person name="Cornet L."/>
        </authorList>
    </citation>
    <scope>NUCLEOTIDE SEQUENCE [LARGE SCALE GENOMIC DNA]</scope>
</reference>
<gene>
    <name evidence="2" type="ORF">DCF25_07635</name>
</gene>
<evidence type="ECO:0000256" key="1">
    <source>
        <dbReference type="SAM" id="Phobius"/>
    </source>
</evidence>
<keyword evidence="1" id="KW-1133">Transmembrane helix</keyword>
<organism evidence="2 3">
    <name type="scientific">Leptolyngbya foveolarum</name>
    <dbReference type="NCBI Taxonomy" id="47253"/>
    <lineage>
        <taxon>Bacteria</taxon>
        <taxon>Bacillati</taxon>
        <taxon>Cyanobacteriota</taxon>
        <taxon>Cyanophyceae</taxon>
        <taxon>Leptolyngbyales</taxon>
        <taxon>Leptolyngbyaceae</taxon>
        <taxon>Leptolyngbya group</taxon>
        <taxon>Leptolyngbya</taxon>
    </lineage>
</organism>
<evidence type="ECO:0008006" key="4">
    <source>
        <dbReference type="Google" id="ProtNLM"/>
    </source>
</evidence>
<evidence type="ECO:0000313" key="2">
    <source>
        <dbReference type="EMBL" id="PZO19868.1"/>
    </source>
</evidence>
<dbReference type="PANTHER" id="PTHR34548:SF2">
    <property type="entry name" value="PROTEIN TIC 21, CHLOROPLASTIC"/>
    <property type="match status" value="1"/>
</dbReference>
<feature type="transmembrane region" description="Helical" evidence="1">
    <location>
        <begin position="59"/>
        <end position="82"/>
    </location>
</feature>
<comment type="caution">
    <text evidence="2">The sequence shown here is derived from an EMBL/GenBank/DDBJ whole genome shotgun (WGS) entry which is preliminary data.</text>
</comment>
<name>A0A2W4WKT4_9CYAN</name>
<dbReference type="InterPro" id="IPR022051">
    <property type="entry name" value="DUF3611"/>
</dbReference>
<reference evidence="2 3" key="2">
    <citation type="submission" date="2018-06" db="EMBL/GenBank/DDBJ databases">
        <title>Metagenomic assembly of (sub)arctic Cyanobacteria and their associated microbiome from non-axenic cultures.</title>
        <authorList>
            <person name="Baurain D."/>
        </authorList>
    </citation>
    <scope>NUCLEOTIDE SEQUENCE [LARGE SCALE GENOMIC DNA]</scope>
    <source>
        <strain evidence="2">ULC129bin1</strain>
    </source>
</reference>